<dbReference type="SUPFAM" id="SSF50729">
    <property type="entry name" value="PH domain-like"/>
    <property type="match status" value="1"/>
</dbReference>
<sequence length="99" mass="11321">AGPQFLVLRPGVLRIFPTEKGKRSRQAEHSVQLLRAEAVALDPQCLQLQTRVPCEGKYFFHGSEEEIKEWTDALAQNIAETKTRFERYLKVITEGSTVY</sequence>
<comment type="caution">
    <text evidence="1">The sequence shown here is derived from an EMBL/GenBank/DDBJ whole genome shotgun (WGS) entry which is preliminary data.</text>
</comment>
<reference evidence="1" key="1">
    <citation type="submission" date="2023-08" db="EMBL/GenBank/DDBJ databases">
        <authorList>
            <person name="Chen Y."/>
            <person name="Shah S."/>
            <person name="Dougan E. K."/>
            <person name="Thang M."/>
            <person name="Chan C."/>
        </authorList>
    </citation>
    <scope>NUCLEOTIDE SEQUENCE</scope>
</reference>
<accession>A0AA36IIB4</accession>
<dbReference type="CDD" id="cd00821">
    <property type="entry name" value="PH"/>
    <property type="match status" value="1"/>
</dbReference>
<keyword evidence="2" id="KW-1185">Reference proteome</keyword>
<feature type="non-terminal residue" evidence="1">
    <location>
        <position position="1"/>
    </location>
</feature>
<dbReference type="EMBL" id="CAUJNA010001635">
    <property type="protein sequence ID" value="CAJ1388114.1"/>
    <property type="molecule type" value="Genomic_DNA"/>
</dbReference>
<protein>
    <recommendedName>
        <fullName evidence="3">PH domain-containing protein</fullName>
    </recommendedName>
</protein>
<name>A0AA36IIB4_9DINO</name>
<evidence type="ECO:0000313" key="2">
    <source>
        <dbReference type="Proteomes" id="UP001178507"/>
    </source>
</evidence>
<evidence type="ECO:0008006" key="3">
    <source>
        <dbReference type="Google" id="ProtNLM"/>
    </source>
</evidence>
<dbReference type="InterPro" id="IPR011993">
    <property type="entry name" value="PH-like_dom_sf"/>
</dbReference>
<dbReference type="Proteomes" id="UP001178507">
    <property type="component" value="Unassembled WGS sequence"/>
</dbReference>
<proteinExistence type="predicted"/>
<organism evidence="1 2">
    <name type="scientific">Effrenium voratum</name>
    <dbReference type="NCBI Taxonomy" id="2562239"/>
    <lineage>
        <taxon>Eukaryota</taxon>
        <taxon>Sar</taxon>
        <taxon>Alveolata</taxon>
        <taxon>Dinophyceae</taxon>
        <taxon>Suessiales</taxon>
        <taxon>Symbiodiniaceae</taxon>
        <taxon>Effrenium</taxon>
    </lineage>
</organism>
<dbReference type="AlphaFoldDB" id="A0AA36IIB4"/>
<gene>
    <name evidence="1" type="ORF">EVOR1521_LOCUS14048</name>
</gene>
<feature type="non-terminal residue" evidence="1">
    <location>
        <position position="99"/>
    </location>
</feature>
<evidence type="ECO:0000313" key="1">
    <source>
        <dbReference type="EMBL" id="CAJ1388114.1"/>
    </source>
</evidence>
<dbReference type="Gene3D" id="2.30.29.30">
    <property type="entry name" value="Pleckstrin-homology domain (PH domain)/Phosphotyrosine-binding domain (PTB)"/>
    <property type="match status" value="1"/>
</dbReference>